<evidence type="ECO:0000313" key="9">
    <source>
        <dbReference type="EMBL" id="BAN91043.1"/>
    </source>
</evidence>
<dbReference type="InterPro" id="IPR004869">
    <property type="entry name" value="MMPL_dom"/>
</dbReference>
<dbReference type="Gene3D" id="1.20.1640.10">
    <property type="entry name" value="Multidrug efflux transporter AcrB transmembrane domain"/>
    <property type="match status" value="2"/>
</dbReference>
<feature type="transmembrane region" description="Helical" evidence="7">
    <location>
        <begin position="772"/>
        <end position="790"/>
    </location>
</feature>
<keyword evidence="3" id="KW-1003">Cell membrane</keyword>
<dbReference type="PATRIC" id="fig|1198449.6.peg.1591"/>
<keyword evidence="4 7" id="KW-0812">Transmembrane</keyword>
<protein>
    <submittedName>
        <fullName evidence="9">Predicted drug exporter RND superfamily</fullName>
    </submittedName>
</protein>
<keyword evidence="10" id="KW-1185">Reference proteome</keyword>
<dbReference type="GeneID" id="17110765"/>
<accession>U3TGB6</accession>
<feature type="transmembrane region" description="Helical" evidence="7">
    <location>
        <begin position="999"/>
        <end position="1019"/>
    </location>
</feature>
<dbReference type="STRING" id="1198449.ACAM_1574"/>
<dbReference type="eggNOG" id="arCOG02175">
    <property type="taxonomic scope" value="Archaea"/>
</dbReference>
<dbReference type="SUPFAM" id="SSF82866">
    <property type="entry name" value="Multidrug efflux transporter AcrB transmembrane domain"/>
    <property type="match status" value="2"/>
</dbReference>
<dbReference type="Proteomes" id="UP000016887">
    <property type="component" value="Chromosome"/>
</dbReference>
<feature type="transmembrane region" description="Helical" evidence="7">
    <location>
        <begin position="802"/>
        <end position="832"/>
    </location>
</feature>
<feature type="transmembrane region" description="Helical" evidence="7">
    <location>
        <begin position="1026"/>
        <end position="1044"/>
    </location>
</feature>
<dbReference type="GO" id="GO:0005886">
    <property type="term" value="C:plasma membrane"/>
    <property type="evidence" value="ECO:0007669"/>
    <property type="project" value="UniProtKB-SubCell"/>
</dbReference>
<evidence type="ECO:0000256" key="2">
    <source>
        <dbReference type="ARBA" id="ARBA00010157"/>
    </source>
</evidence>
<proteinExistence type="inferred from homology"/>
<keyword evidence="5 7" id="KW-1133">Transmembrane helix</keyword>
<dbReference type="AlphaFoldDB" id="U3TGB6"/>
<organism evidence="9 10">
    <name type="scientific">Aeropyrum camini SY1 = JCM 12091</name>
    <dbReference type="NCBI Taxonomy" id="1198449"/>
    <lineage>
        <taxon>Archaea</taxon>
        <taxon>Thermoproteota</taxon>
        <taxon>Thermoprotei</taxon>
        <taxon>Desulfurococcales</taxon>
        <taxon>Desulfurococcaceae</taxon>
        <taxon>Aeropyrum</taxon>
    </lineage>
</organism>
<evidence type="ECO:0000259" key="8">
    <source>
        <dbReference type="Pfam" id="PF03176"/>
    </source>
</evidence>
<reference evidence="9 10" key="1">
    <citation type="journal article" date="2013" name="Appl. Environ. Microbiol.">
        <title>Variation of the Virus-Related Elements within Syntenic Genomes of the Hyperthermophilic Archaeon Aeropyrum.</title>
        <authorList>
            <person name="Daifuku T."/>
            <person name="Yoshida T."/>
            <person name="Kitamura T."/>
            <person name="Kawaichi S."/>
            <person name="Inoue T."/>
            <person name="Nomura K."/>
            <person name="Yoshida Y."/>
            <person name="Kuno S."/>
            <person name="Sako Y."/>
        </authorList>
    </citation>
    <scope>NUCLEOTIDE SEQUENCE [LARGE SCALE GENOMIC DNA]</scope>
    <source>
        <strain evidence="9 10">SY1</strain>
    </source>
</reference>
<feature type="domain" description="Membrane transport protein MMPL" evidence="8">
    <location>
        <begin position="599"/>
        <end position="828"/>
    </location>
</feature>
<keyword evidence="6 7" id="KW-0472">Membrane</keyword>
<feature type="transmembrane region" description="Helical" evidence="7">
    <location>
        <begin position="1129"/>
        <end position="1150"/>
    </location>
</feature>
<feature type="transmembrane region" description="Helical" evidence="7">
    <location>
        <begin position="677"/>
        <end position="710"/>
    </location>
</feature>
<evidence type="ECO:0000256" key="7">
    <source>
        <dbReference type="SAM" id="Phobius"/>
    </source>
</evidence>
<comment type="similarity">
    <text evidence="2">Belongs to the resistance-nodulation-cell division (RND) (TC 2.A.6) family. MmpL subfamily.</text>
</comment>
<feature type="domain" description="Membrane transport protein MMPL" evidence="8">
    <location>
        <begin position="943"/>
        <end position="1164"/>
    </location>
</feature>
<evidence type="ECO:0000256" key="5">
    <source>
        <dbReference type="ARBA" id="ARBA00022989"/>
    </source>
</evidence>
<feature type="transmembrane region" description="Helical" evidence="7">
    <location>
        <begin position="722"/>
        <end position="742"/>
    </location>
</feature>
<feature type="transmembrane region" description="Helical" evidence="7">
    <location>
        <begin position="853"/>
        <end position="877"/>
    </location>
</feature>
<feature type="transmembrane region" description="Helical" evidence="7">
    <location>
        <begin position="12"/>
        <end position="32"/>
    </location>
</feature>
<dbReference type="EMBL" id="AP012489">
    <property type="protein sequence ID" value="BAN91043.1"/>
    <property type="molecule type" value="Genomic_DNA"/>
</dbReference>
<evidence type="ECO:0000256" key="1">
    <source>
        <dbReference type="ARBA" id="ARBA00004651"/>
    </source>
</evidence>
<dbReference type="PANTHER" id="PTHR33406">
    <property type="entry name" value="MEMBRANE PROTEIN MJ1562-RELATED"/>
    <property type="match status" value="1"/>
</dbReference>
<gene>
    <name evidence="9" type="ORF">ACAM_1574</name>
</gene>
<dbReference type="PANTHER" id="PTHR33406:SF6">
    <property type="entry name" value="MEMBRANE PROTEIN YDGH-RELATED"/>
    <property type="match status" value="1"/>
</dbReference>
<dbReference type="InterPro" id="IPR050545">
    <property type="entry name" value="Mycobact_MmpL"/>
</dbReference>
<evidence type="ECO:0000256" key="3">
    <source>
        <dbReference type="ARBA" id="ARBA00022475"/>
    </source>
</evidence>
<feature type="transmembrane region" description="Helical" evidence="7">
    <location>
        <begin position="1056"/>
        <end position="1076"/>
    </location>
</feature>
<sequence length="1181" mass="124635">MPRVLYKAVARYHILILVAWFIVAALLAPYALKLDEVLVTETESFLPETAESRMAEEEVAKILSEEGQSGSASVLGVLGSADALILVAGLEKPLDPSSYRALKNHGYDELGVKYSLFSWIDIVDKAVESLEPALEQAVEGGVQAFEGGYSIWKSYQEASGRLESLAESTDSLKLLLVETDKAYSSLASSWGELAALRGVMESASTPVIEICSSVGPVYASIYLDVVRTEGALEFYTNAYTTGLQDVDITVVTLLTYVPEADLDPVERGFIVYVYTETLNLGGPGAFDNATAAQIAYKAAAAKIGETSLLQAYHQAWLQAVSQAPELKLFMAEDAKAGQVRLKAVVEDIAGQVTNAAARAVAEEAASRLPDNVKDAYSLYVDTLLSEGCTEEAAEKALQKAVAQVLLARGLPPEYGEALAAAFARGDYNSYLQTAALASAQLALAEANTTTLQPEDLASILTAYDPEASGAIASGEALDEALEALVSRVSGLPPEVAGLVVRGMVEEAAARLVLSNTPPQAIDIAEAVLKPTPPLTEEEALSRIRLYLQQQMILQGMPEDLAEKAASAAEEAWREGDEGAVVQRLVEEAAYEAAANVLEGFKGVLVEDDMEGFLIVYLGRGGYEEVKSASEDVKRLVDDALGTDSRVMLAGEEALRKELQDAVVEDLRRSDMASSIIVVAILAVVIGTILGVIIPFIGIGAGLTVALAILYFLASNDIVDVTSQSRAIVFTTGLGLGIDYSAYVTKKFRDNMRGSRGAWEAAGKAASQSVRPVLAGAFAAAAGFSSLMLAFEFPFVKSIGATVPIAILSVAVASLTLTPAILALVGWASVLWFPTCPYKSYQPGSRLFKGLVSTAGRAAPILLPILVVAGLAGVYYAATGFQGSFDIMISLPKGTGVYESMQHLLSEYDAPRLFPQYIVASTASIASTVADAADDLECVREAEADGRLVYVVLDTNPLNTEAVECVEQLRSRVKEVDPDSLVGGSAAINLDLRDYLYRAFYSRVIPAAALLVAAIISVFYGSIPAALSGVASILFAAAWSLSTVSLLSSQTGIEPPWFAPVLLAAALLGVGMDYISFYVNHAREAFLKGDGSRYYIEAASTGTGLVLGLAFIMGGAYAGLTLSRVEALQAIGVSLSLGVILAGILASLLLIPPAMALLKSRFWWPLTGAGRSGGGAGKVEGS</sequence>
<name>U3TGB6_9CREN</name>
<dbReference type="Pfam" id="PF03176">
    <property type="entry name" value="MMPL"/>
    <property type="match status" value="2"/>
</dbReference>
<comment type="subcellular location">
    <subcellularLocation>
        <location evidence="1">Cell membrane</location>
        <topology evidence="1">Multi-pass membrane protein</topology>
    </subcellularLocation>
</comment>
<feature type="transmembrane region" description="Helical" evidence="7">
    <location>
        <begin position="1097"/>
        <end position="1117"/>
    </location>
</feature>
<dbReference type="KEGG" id="acj:ACAM_1574"/>
<evidence type="ECO:0000256" key="4">
    <source>
        <dbReference type="ARBA" id="ARBA00022692"/>
    </source>
</evidence>
<evidence type="ECO:0000313" key="10">
    <source>
        <dbReference type="Proteomes" id="UP000016887"/>
    </source>
</evidence>
<dbReference type="RefSeq" id="WP_022542309.1">
    <property type="nucleotide sequence ID" value="NC_022521.1"/>
</dbReference>
<evidence type="ECO:0000256" key="6">
    <source>
        <dbReference type="ARBA" id="ARBA00023136"/>
    </source>
</evidence>